<dbReference type="OrthoDB" id="76567at2759"/>
<dbReference type="Proteomes" id="UP000016923">
    <property type="component" value="Unassembled WGS sequence"/>
</dbReference>
<keyword evidence="2" id="KW-0347">Helicase</keyword>
<accession>S3BUA6</accession>
<dbReference type="EMBL" id="KE148171">
    <property type="protein sequence ID" value="EPE03021.1"/>
    <property type="molecule type" value="Genomic_DNA"/>
</dbReference>
<evidence type="ECO:0000256" key="1">
    <source>
        <dbReference type="SAM" id="MobiDB-lite"/>
    </source>
</evidence>
<protein>
    <submittedName>
        <fullName evidence="2">Dead deah box dna helicase</fullName>
    </submittedName>
</protein>
<dbReference type="OMA" id="WWIANSV"/>
<name>S3BUA6_OPHP1</name>
<keyword evidence="2" id="KW-0547">Nucleotide-binding</keyword>
<sequence>MAEEAPPDILFTDIPSVFARLANLAKDEDTLVVGDVSPSSFRALEAERDRRCQHFRLFYQPDTECVVVTVPNLQHSQMHIIMYEFIRDTMVTMGVHRGWRPIGDTTFNTANGSSGQGDSAGSPKAGRNADDWPTLVVEAGFSQTLPSLRAKMRWWFAASHHRVKVVILIKMQLTQETLHIEKWLEMVGRPGATATRSATRSATRAGLAVLQPICNQAIDLEWTGPRPIRQTPAQGRLPHLFRVTGGPLVIEFADIFLRAPAAGEHDIVISDQNLQLYASEIWEDLL</sequence>
<proteinExistence type="predicted"/>
<evidence type="ECO:0000313" key="3">
    <source>
        <dbReference type="Proteomes" id="UP000016923"/>
    </source>
</evidence>
<evidence type="ECO:0000313" key="2">
    <source>
        <dbReference type="EMBL" id="EPE03021.1"/>
    </source>
</evidence>
<keyword evidence="2" id="KW-0378">Hydrolase</keyword>
<dbReference type="HOGENOM" id="CLU_058490_1_0_1"/>
<feature type="region of interest" description="Disordered" evidence="1">
    <location>
        <begin position="106"/>
        <end position="129"/>
    </location>
</feature>
<dbReference type="AlphaFoldDB" id="S3BUA6"/>
<keyword evidence="2" id="KW-0067">ATP-binding</keyword>
<dbReference type="VEuPathDB" id="FungiDB:F503_08635"/>
<keyword evidence="3" id="KW-1185">Reference proteome</keyword>
<feature type="compositionally biased region" description="Polar residues" evidence="1">
    <location>
        <begin position="106"/>
        <end position="119"/>
    </location>
</feature>
<reference evidence="2 3" key="1">
    <citation type="journal article" date="2013" name="BMC Genomics">
        <title>The genome and transcriptome of the pine saprophyte Ophiostoma piceae, and a comparison with the bark beetle-associated pine pathogen Grosmannia clavigera.</title>
        <authorList>
            <person name="Haridas S."/>
            <person name="Wang Y."/>
            <person name="Lim L."/>
            <person name="Massoumi Alamouti S."/>
            <person name="Jackman S."/>
            <person name="Docking R."/>
            <person name="Robertson G."/>
            <person name="Birol I."/>
            <person name="Bohlmann J."/>
            <person name="Breuil C."/>
        </authorList>
    </citation>
    <scope>NUCLEOTIDE SEQUENCE [LARGE SCALE GENOMIC DNA]</scope>
    <source>
        <strain evidence="2 3">UAMH 11346</strain>
    </source>
</reference>
<dbReference type="GO" id="GO:0004386">
    <property type="term" value="F:helicase activity"/>
    <property type="evidence" value="ECO:0007669"/>
    <property type="project" value="UniProtKB-KW"/>
</dbReference>
<gene>
    <name evidence="2" type="ORF">F503_08635</name>
</gene>
<organism evidence="2 3">
    <name type="scientific">Ophiostoma piceae (strain UAMH 11346)</name>
    <name type="common">Sap stain fungus</name>
    <dbReference type="NCBI Taxonomy" id="1262450"/>
    <lineage>
        <taxon>Eukaryota</taxon>
        <taxon>Fungi</taxon>
        <taxon>Dikarya</taxon>
        <taxon>Ascomycota</taxon>
        <taxon>Pezizomycotina</taxon>
        <taxon>Sordariomycetes</taxon>
        <taxon>Sordariomycetidae</taxon>
        <taxon>Ophiostomatales</taxon>
        <taxon>Ophiostomataceae</taxon>
        <taxon>Ophiostoma</taxon>
    </lineage>
</organism>
<dbReference type="eggNOG" id="ENOG502T2PH">
    <property type="taxonomic scope" value="Eukaryota"/>
</dbReference>